<organism evidence="1 2">
    <name type="scientific">Trifolium pratense</name>
    <name type="common">Red clover</name>
    <dbReference type="NCBI Taxonomy" id="57577"/>
    <lineage>
        <taxon>Eukaryota</taxon>
        <taxon>Viridiplantae</taxon>
        <taxon>Streptophyta</taxon>
        <taxon>Embryophyta</taxon>
        <taxon>Tracheophyta</taxon>
        <taxon>Spermatophyta</taxon>
        <taxon>Magnoliopsida</taxon>
        <taxon>eudicotyledons</taxon>
        <taxon>Gunneridae</taxon>
        <taxon>Pentapetalae</taxon>
        <taxon>rosids</taxon>
        <taxon>fabids</taxon>
        <taxon>Fabales</taxon>
        <taxon>Fabaceae</taxon>
        <taxon>Papilionoideae</taxon>
        <taxon>50 kb inversion clade</taxon>
        <taxon>NPAAA clade</taxon>
        <taxon>Hologalegina</taxon>
        <taxon>IRL clade</taxon>
        <taxon>Trifolieae</taxon>
        <taxon>Trifolium</taxon>
    </lineage>
</organism>
<name>A0ACB0K341_TRIPR</name>
<dbReference type="Proteomes" id="UP001177021">
    <property type="component" value="Unassembled WGS sequence"/>
</dbReference>
<sequence length="57" mass="6550">MFMCFKLLIEIPLNIECSYLCAQEDKNKVNLQLIAGPSEMQLKNKLLLSPIYATMEN</sequence>
<keyword evidence="2" id="KW-1185">Reference proteome</keyword>
<dbReference type="EMBL" id="CASHSV030000109">
    <property type="protein sequence ID" value="CAJ2650798.1"/>
    <property type="molecule type" value="Genomic_DNA"/>
</dbReference>
<proteinExistence type="predicted"/>
<evidence type="ECO:0000313" key="2">
    <source>
        <dbReference type="Proteomes" id="UP001177021"/>
    </source>
</evidence>
<accession>A0ACB0K341</accession>
<gene>
    <name evidence="1" type="ORF">MILVUS5_LOCUS18551</name>
</gene>
<evidence type="ECO:0000313" key="1">
    <source>
        <dbReference type="EMBL" id="CAJ2650798.1"/>
    </source>
</evidence>
<reference evidence="1" key="1">
    <citation type="submission" date="2023-10" db="EMBL/GenBank/DDBJ databases">
        <authorList>
            <person name="Rodriguez Cubillos JULIANA M."/>
            <person name="De Vega J."/>
        </authorList>
    </citation>
    <scope>NUCLEOTIDE SEQUENCE</scope>
</reference>
<protein>
    <submittedName>
        <fullName evidence="1">Uncharacterized protein</fullName>
    </submittedName>
</protein>
<comment type="caution">
    <text evidence="1">The sequence shown here is derived from an EMBL/GenBank/DDBJ whole genome shotgun (WGS) entry which is preliminary data.</text>
</comment>